<accession>A0A5D4TLL5</accession>
<dbReference type="OrthoDB" id="2922020at2"/>
<proteinExistence type="predicted"/>
<comment type="caution">
    <text evidence="1">The sequence shown here is derived from an EMBL/GenBank/DDBJ whole genome shotgun (WGS) entry which is preliminary data.</text>
</comment>
<gene>
    <name evidence="1" type="ORF">FZC85_21550</name>
</gene>
<evidence type="ECO:0000313" key="1">
    <source>
        <dbReference type="EMBL" id="TYS79458.1"/>
    </source>
</evidence>
<dbReference type="RefSeq" id="WP_148971157.1">
    <property type="nucleotide sequence ID" value="NZ_CANLNA010000004.1"/>
</dbReference>
<dbReference type="AlphaFoldDB" id="A0A5D4TLL5"/>
<organism evidence="1 2">
    <name type="scientific">Rossellomorea aquimaris</name>
    <dbReference type="NCBI Taxonomy" id="189382"/>
    <lineage>
        <taxon>Bacteria</taxon>
        <taxon>Bacillati</taxon>
        <taxon>Bacillota</taxon>
        <taxon>Bacilli</taxon>
        <taxon>Bacillales</taxon>
        <taxon>Bacillaceae</taxon>
        <taxon>Rossellomorea</taxon>
    </lineage>
</organism>
<sequence>MGDQNRGRKICAIWVTESNLTGKVKWIRLKSESNLVFSTKNYGKQRVIYYSQNSFTSEELNRKDYLLIDRIEE</sequence>
<dbReference type="Proteomes" id="UP000324269">
    <property type="component" value="Unassembled WGS sequence"/>
</dbReference>
<name>A0A5D4TLL5_9BACI</name>
<reference evidence="1 2" key="1">
    <citation type="submission" date="2019-08" db="EMBL/GenBank/DDBJ databases">
        <title>Bacillus genomes from the desert of Cuatro Cienegas, Coahuila.</title>
        <authorList>
            <person name="Olmedo-Alvarez G."/>
        </authorList>
    </citation>
    <scope>NUCLEOTIDE SEQUENCE [LARGE SCALE GENOMIC DNA]</scope>
    <source>
        <strain evidence="1 2">CH87b_3T</strain>
    </source>
</reference>
<dbReference type="EMBL" id="VTEZ01000011">
    <property type="protein sequence ID" value="TYS79458.1"/>
    <property type="molecule type" value="Genomic_DNA"/>
</dbReference>
<protein>
    <submittedName>
        <fullName evidence="1">Uncharacterized protein</fullName>
    </submittedName>
</protein>
<evidence type="ECO:0000313" key="2">
    <source>
        <dbReference type="Proteomes" id="UP000324269"/>
    </source>
</evidence>